<reference evidence="1" key="2">
    <citation type="submission" date="2021-08" db="EMBL/GenBank/DDBJ databases">
        <authorList>
            <person name="Tani A."/>
            <person name="Ola A."/>
            <person name="Ogura Y."/>
            <person name="Katsura K."/>
            <person name="Hayashi T."/>
        </authorList>
    </citation>
    <scope>NUCLEOTIDE SEQUENCE</scope>
    <source>
        <strain evidence="1">DSM 19015</strain>
    </source>
</reference>
<evidence type="ECO:0000313" key="2">
    <source>
        <dbReference type="Proteomes" id="UP001055125"/>
    </source>
</evidence>
<organism evidence="1 2">
    <name type="scientific">Methylobacterium iners</name>
    <dbReference type="NCBI Taxonomy" id="418707"/>
    <lineage>
        <taxon>Bacteria</taxon>
        <taxon>Pseudomonadati</taxon>
        <taxon>Pseudomonadota</taxon>
        <taxon>Alphaproteobacteria</taxon>
        <taxon>Hyphomicrobiales</taxon>
        <taxon>Methylobacteriaceae</taxon>
        <taxon>Methylobacterium</taxon>
    </lineage>
</organism>
<dbReference type="EMBL" id="BPQP01000063">
    <property type="protein sequence ID" value="GJD96539.1"/>
    <property type="molecule type" value="Genomic_DNA"/>
</dbReference>
<name>A0ABQ4S3Q8_9HYPH</name>
<sequence>MDKLGFRSPFILAKVGYKLGQPLGKAAHAELPQVWLYLAEEIEAKIEHLNTLQLGRYEYRIVDNA</sequence>
<comment type="caution">
    <text evidence="1">The sequence shown here is derived from an EMBL/GenBank/DDBJ whole genome shotgun (WGS) entry which is preliminary data.</text>
</comment>
<dbReference type="Proteomes" id="UP001055125">
    <property type="component" value="Unassembled WGS sequence"/>
</dbReference>
<protein>
    <submittedName>
        <fullName evidence="1">Uncharacterized protein</fullName>
    </submittedName>
</protein>
<keyword evidence="2" id="KW-1185">Reference proteome</keyword>
<proteinExistence type="predicted"/>
<accession>A0ABQ4S3Q8</accession>
<dbReference type="RefSeq" id="WP_379003090.1">
    <property type="nucleotide sequence ID" value="NZ_JBHSNE010000047.1"/>
</dbReference>
<evidence type="ECO:0000313" key="1">
    <source>
        <dbReference type="EMBL" id="GJD96539.1"/>
    </source>
</evidence>
<gene>
    <name evidence="1" type="ORF">OCOJLMKI_3761</name>
</gene>
<reference evidence="1" key="1">
    <citation type="journal article" date="2021" name="Front. Microbiol.">
        <title>Comprehensive Comparative Genomics and Phenotyping of Methylobacterium Species.</title>
        <authorList>
            <person name="Alessa O."/>
            <person name="Ogura Y."/>
            <person name="Fujitani Y."/>
            <person name="Takami H."/>
            <person name="Hayashi T."/>
            <person name="Sahin N."/>
            <person name="Tani A."/>
        </authorList>
    </citation>
    <scope>NUCLEOTIDE SEQUENCE</scope>
    <source>
        <strain evidence="1">DSM 19015</strain>
    </source>
</reference>